<dbReference type="Proteomes" id="UP000625568">
    <property type="component" value="Chromosome 2"/>
</dbReference>
<dbReference type="EMBL" id="CP069483">
    <property type="protein sequence ID" value="QRO80011.1"/>
    <property type="molecule type" value="Genomic_DNA"/>
</dbReference>
<name>A0A892IF82_9BURK</name>
<gene>
    <name evidence="2" type="ORF">I6K02_16760</name>
</gene>
<organism evidence="2 3">
    <name type="scientific">Burkholderia dolosa</name>
    <dbReference type="NCBI Taxonomy" id="152500"/>
    <lineage>
        <taxon>Bacteria</taxon>
        <taxon>Pseudomonadati</taxon>
        <taxon>Pseudomonadota</taxon>
        <taxon>Betaproteobacteria</taxon>
        <taxon>Burkholderiales</taxon>
        <taxon>Burkholderiaceae</taxon>
        <taxon>Burkholderia</taxon>
        <taxon>Burkholderia cepacia complex</taxon>
    </lineage>
</organism>
<keyword evidence="3" id="KW-1185">Reference proteome</keyword>
<dbReference type="RefSeq" id="WP_035974148.1">
    <property type="nucleotide sequence ID" value="NZ_CABVPR010000017.1"/>
</dbReference>
<dbReference type="AlphaFoldDB" id="A0A892IF82"/>
<evidence type="ECO:0000313" key="3">
    <source>
        <dbReference type="Proteomes" id="UP000625568"/>
    </source>
</evidence>
<accession>A0A892IF82</accession>
<evidence type="ECO:0000313" key="2">
    <source>
        <dbReference type="EMBL" id="QRO80011.1"/>
    </source>
</evidence>
<protein>
    <submittedName>
        <fullName evidence="2">DUF4123 domain-containing protein</fullName>
    </submittedName>
</protein>
<reference evidence="2 3" key="1">
    <citation type="submission" date="2021-02" db="EMBL/GenBank/DDBJ databases">
        <title>FDA dAtabase for Regulatory Grade micrObial Sequences (FDA-ARGOS): Supporting development and validation of Infectious Disease Dx tests.</title>
        <authorList>
            <person name="Minogue T."/>
            <person name="Wolcott M."/>
            <person name="Wasieloski L."/>
            <person name="Aguilar W."/>
            <person name="Moore D."/>
            <person name="Jaissle J."/>
            <person name="Tallon L."/>
            <person name="Sadzewicz L."/>
            <person name="Zhao X."/>
            <person name="Boylan J."/>
            <person name="Ott S."/>
            <person name="Bowen H."/>
            <person name="Vavikolanu K."/>
            <person name="Mehta A."/>
            <person name="Aluvathingal J."/>
            <person name="Nadendla S."/>
            <person name="Yan Y."/>
            <person name="Sichtig H."/>
        </authorList>
    </citation>
    <scope>NUCLEOTIDE SEQUENCE [LARGE SCALE GENOMIC DNA]</scope>
    <source>
        <strain evidence="2 3">FDAARGOS_1272</strain>
    </source>
</reference>
<dbReference type="Pfam" id="PF13503">
    <property type="entry name" value="DUF4123"/>
    <property type="match status" value="1"/>
</dbReference>
<dbReference type="GeneID" id="93129925"/>
<evidence type="ECO:0000259" key="1">
    <source>
        <dbReference type="Pfam" id="PF13503"/>
    </source>
</evidence>
<dbReference type="InterPro" id="IPR025391">
    <property type="entry name" value="DUF4123"/>
</dbReference>
<feature type="domain" description="DUF4123" evidence="1">
    <location>
        <begin position="31"/>
        <end position="158"/>
    </location>
</feature>
<proteinExistence type="predicted"/>
<sequence length="274" mass="31180">MNTPTFELQTESLIETIREFQVSNPGVQTSALVYGVAYPELYRELRQWLGQDVSSQRLSLIFDASSEDHCNQYGPYVVRISATTAQPSSLLTRLAQCCVDDYRAVSFLFSQLAFDDIVAGLRERLDVICDDRSEWQMKFFDTRSLSVLDRALSSEQHEQYFGLAKEWWHIDRYGALNKIRCTDTAVDQYRGPLQLNEAQTAAFVEACLPDSILHVLQLTDDDLVAAFDARTRYRICEESIANAPDDERNSAVLLADRVRSDLLNALDPEEKACR</sequence>